<protein>
    <submittedName>
        <fullName evidence="2">Uncharacterized protein</fullName>
    </submittedName>
</protein>
<feature type="signal peptide" evidence="1">
    <location>
        <begin position="1"/>
        <end position="35"/>
    </location>
</feature>
<keyword evidence="1" id="KW-0732">Signal</keyword>
<gene>
    <name evidence="2" type="ORF">B0H16DRAFT_1732709</name>
</gene>
<organism evidence="2 3">
    <name type="scientific">Mycena metata</name>
    <dbReference type="NCBI Taxonomy" id="1033252"/>
    <lineage>
        <taxon>Eukaryota</taxon>
        <taxon>Fungi</taxon>
        <taxon>Dikarya</taxon>
        <taxon>Basidiomycota</taxon>
        <taxon>Agaricomycotina</taxon>
        <taxon>Agaricomycetes</taxon>
        <taxon>Agaricomycetidae</taxon>
        <taxon>Agaricales</taxon>
        <taxon>Marasmiineae</taxon>
        <taxon>Mycenaceae</taxon>
        <taxon>Mycena</taxon>
    </lineage>
</organism>
<feature type="chain" id="PRO_5042067091" evidence="1">
    <location>
        <begin position="36"/>
        <end position="176"/>
    </location>
</feature>
<dbReference type="EMBL" id="JARKIB010000144">
    <property type="protein sequence ID" value="KAJ7732508.1"/>
    <property type="molecule type" value="Genomic_DNA"/>
</dbReference>
<evidence type="ECO:0000313" key="2">
    <source>
        <dbReference type="EMBL" id="KAJ7732508.1"/>
    </source>
</evidence>
<sequence>MTRHIARRAHARTLPSLASTSRLLALGLIALLSTSRPSPAPYSLSLSASSPGLHANAGTAPRPHLAQPAHARIQLYLPCKLYVNIRPFPALSALAFTSLLLPASSCSLADSPSSTLSTASGNEQRQLAPTLLHRDVAHETCSRDESVRATSFPYPAPPSSCPIPYARLPTRAIEPR</sequence>
<evidence type="ECO:0000313" key="3">
    <source>
        <dbReference type="Proteomes" id="UP001215598"/>
    </source>
</evidence>
<proteinExistence type="predicted"/>
<reference evidence="2" key="1">
    <citation type="submission" date="2023-03" db="EMBL/GenBank/DDBJ databases">
        <title>Massive genome expansion in bonnet fungi (Mycena s.s.) driven by repeated elements and novel gene families across ecological guilds.</title>
        <authorList>
            <consortium name="Lawrence Berkeley National Laboratory"/>
            <person name="Harder C.B."/>
            <person name="Miyauchi S."/>
            <person name="Viragh M."/>
            <person name="Kuo A."/>
            <person name="Thoen E."/>
            <person name="Andreopoulos B."/>
            <person name="Lu D."/>
            <person name="Skrede I."/>
            <person name="Drula E."/>
            <person name="Henrissat B."/>
            <person name="Morin E."/>
            <person name="Kohler A."/>
            <person name="Barry K."/>
            <person name="LaButti K."/>
            <person name="Morin E."/>
            <person name="Salamov A."/>
            <person name="Lipzen A."/>
            <person name="Mereny Z."/>
            <person name="Hegedus B."/>
            <person name="Baldrian P."/>
            <person name="Stursova M."/>
            <person name="Weitz H."/>
            <person name="Taylor A."/>
            <person name="Grigoriev I.V."/>
            <person name="Nagy L.G."/>
            <person name="Martin F."/>
            <person name="Kauserud H."/>
        </authorList>
    </citation>
    <scope>NUCLEOTIDE SEQUENCE</scope>
    <source>
        <strain evidence="2">CBHHK182m</strain>
    </source>
</reference>
<keyword evidence="3" id="KW-1185">Reference proteome</keyword>
<accession>A0AAD7I0T5</accession>
<name>A0AAD7I0T5_9AGAR</name>
<dbReference type="Proteomes" id="UP001215598">
    <property type="component" value="Unassembled WGS sequence"/>
</dbReference>
<dbReference type="AlphaFoldDB" id="A0AAD7I0T5"/>
<comment type="caution">
    <text evidence="2">The sequence shown here is derived from an EMBL/GenBank/DDBJ whole genome shotgun (WGS) entry which is preliminary data.</text>
</comment>
<evidence type="ECO:0000256" key="1">
    <source>
        <dbReference type="SAM" id="SignalP"/>
    </source>
</evidence>